<evidence type="ECO:0000313" key="2">
    <source>
        <dbReference type="EMBL" id="VAW17721.1"/>
    </source>
</evidence>
<dbReference type="EMBL" id="UOEO01000077">
    <property type="protein sequence ID" value="VAW17721.1"/>
    <property type="molecule type" value="Genomic_DNA"/>
</dbReference>
<evidence type="ECO:0000259" key="1">
    <source>
        <dbReference type="Pfam" id="PF20057"/>
    </source>
</evidence>
<gene>
    <name evidence="2" type="ORF">MNBD_ALPHA12-223</name>
</gene>
<protein>
    <recommendedName>
        <fullName evidence="1">DUF6456 domain-containing protein</fullName>
    </recommendedName>
</protein>
<dbReference type="InterPro" id="IPR045599">
    <property type="entry name" value="DUF6456"/>
</dbReference>
<dbReference type="AlphaFoldDB" id="A0A3B0TGF8"/>
<dbReference type="Pfam" id="PF20057">
    <property type="entry name" value="DUF6456"/>
    <property type="match status" value="1"/>
</dbReference>
<name>A0A3B0TGF8_9ZZZZ</name>
<proteinExistence type="predicted"/>
<accession>A0A3B0TGF8</accession>
<feature type="domain" description="DUF6456" evidence="1">
    <location>
        <begin position="95"/>
        <end position="225"/>
    </location>
</feature>
<reference evidence="2" key="1">
    <citation type="submission" date="2018-06" db="EMBL/GenBank/DDBJ databases">
        <authorList>
            <person name="Zhirakovskaya E."/>
        </authorList>
    </citation>
    <scope>NUCLEOTIDE SEQUENCE</scope>
</reference>
<organism evidence="2">
    <name type="scientific">hydrothermal vent metagenome</name>
    <dbReference type="NCBI Taxonomy" id="652676"/>
    <lineage>
        <taxon>unclassified sequences</taxon>
        <taxon>metagenomes</taxon>
        <taxon>ecological metagenomes</taxon>
    </lineage>
</organism>
<sequence length="255" mass="27427">MTGARQKRFIRALLSGAVATANGAGLYRCNIGAHRHSLGEDRVEKLVSDGVLKLVQGKCLPTPLAGNWLKRQLAETGEIACQHGDIVPGANQTFINVGESVVATLAVSRNGSAPFLQAHHVQSAERLRSLVERSQMIQRTTMSYDPTRTPGGGTGGGAGFDLNSAALDARRELRRVLEPLPPDCAGVVIDVCGFLKGLQTVEFERKWPRRSAKLVLRIGLDQLALGFKLSPFATGAKSGRVRNWLGDGARPQKLE</sequence>